<dbReference type="PRINTS" id="PR00811">
    <property type="entry name" value="BCTERIALGSPD"/>
</dbReference>
<feature type="domain" description="Type II/III secretion system secretin-like" evidence="4">
    <location>
        <begin position="263"/>
        <end position="428"/>
    </location>
</feature>
<dbReference type="PANTHER" id="PTHR30332:SF17">
    <property type="entry name" value="TYPE IV PILIATION SYSTEM PROTEIN DR_0774-RELATED"/>
    <property type="match status" value="1"/>
</dbReference>
<dbReference type="Proteomes" id="UP001596091">
    <property type="component" value="Unassembled WGS sequence"/>
</dbReference>
<dbReference type="InterPro" id="IPR004846">
    <property type="entry name" value="T2SS/T3SS_dom"/>
</dbReference>
<dbReference type="RefSeq" id="WP_263342426.1">
    <property type="nucleotide sequence ID" value="NZ_JAGSYH010000012.1"/>
</dbReference>
<comment type="similarity">
    <text evidence="1">Belongs to the bacterial secretin family.</text>
</comment>
<dbReference type="Pfam" id="PF04972">
    <property type="entry name" value="BON"/>
    <property type="match status" value="1"/>
</dbReference>
<sequence length="524" mass="55293">MNAGIRITLASLTTVAFSLLHGSMAYAQQNPAASGISTQDSENELTVSVGKTVLVDTTHPIQRVAVGLGDFAEASAVTPNEIMINGKAPGETSLIIWEAGGERQFFNVSVRSAALIGSTKLEGLRREMKLALPGQDIKISVENDTVFLRGTAKDLASSERAVEMASSLGKVVNLLYVNIPNSDPQILLKVRFASVDRTMERQLGINFFSNGFGNVLGGITTGQFSPPSTTLPSGTNSATTTISNELNLFAFLPGLNVGATLEALETKGVVEVLAEPNVMTTNGKQASFLAGGEYPYPVVQGTASGGAGAVTLEFKEYGVRLNFLPIITPRGTIRLQVAPEVSSLDFSNAIQISGFDIPAIDTRKMNTEIELSDGQSFAISGLLDNRETQTFQKVPFLGDVPILGKLFQSIQKTKSNTELLVIVTAEVVAPLQAGAELPKLHYPESFMPPNSNIPMNHPDAKTAANTMAPALKSMPVEELKDSLKPEPAMRIESGGISFGAGSAQAGTGAQTTQTPAPVTTTAPQ</sequence>
<reference evidence="8" key="1">
    <citation type="journal article" date="2019" name="Int. J. Syst. Evol. Microbiol.">
        <title>The Global Catalogue of Microorganisms (GCM) 10K type strain sequencing project: providing services to taxonomists for standard genome sequencing and annotation.</title>
        <authorList>
            <consortium name="The Broad Institute Genomics Platform"/>
            <consortium name="The Broad Institute Genome Sequencing Center for Infectious Disease"/>
            <person name="Wu L."/>
            <person name="Ma J."/>
        </authorList>
    </citation>
    <scope>NUCLEOTIDE SEQUENCE [LARGE SCALE GENOMIC DNA]</scope>
    <source>
        <strain evidence="8">JCM 4087</strain>
    </source>
</reference>
<evidence type="ECO:0000313" key="8">
    <source>
        <dbReference type="Proteomes" id="UP001596091"/>
    </source>
</evidence>
<evidence type="ECO:0000259" key="4">
    <source>
        <dbReference type="Pfam" id="PF00263"/>
    </source>
</evidence>
<dbReference type="InterPro" id="IPR001775">
    <property type="entry name" value="GspD/PilQ"/>
</dbReference>
<gene>
    <name evidence="7" type="ORF">ACFPT7_15920</name>
</gene>
<feature type="chain" id="PRO_5045378349" evidence="3">
    <location>
        <begin position="28"/>
        <end position="524"/>
    </location>
</feature>
<protein>
    <submittedName>
        <fullName evidence="7">Type II and III secretion system protein family protein</fullName>
    </submittedName>
</protein>
<evidence type="ECO:0000313" key="7">
    <source>
        <dbReference type="EMBL" id="MFC5863796.1"/>
    </source>
</evidence>
<proteinExistence type="inferred from homology"/>
<keyword evidence="3" id="KW-0732">Signal</keyword>
<feature type="domain" description="Pilus formation protein N-terminal" evidence="6">
    <location>
        <begin position="42"/>
        <end position="110"/>
    </location>
</feature>
<organism evidence="7 8">
    <name type="scientific">Acidicapsa dinghuensis</name>
    <dbReference type="NCBI Taxonomy" id="2218256"/>
    <lineage>
        <taxon>Bacteria</taxon>
        <taxon>Pseudomonadati</taxon>
        <taxon>Acidobacteriota</taxon>
        <taxon>Terriglobia</taxon>
        <taxon>Terriglobales</taxon>
        <taxon>Acidobacteriaceae</taxon>
        <taxon>Acidicapsa</taxon>
    </lineage>
</organism>
<accession>A0ABW1EHM5</accession>
<dbReference type="Pfam" id="PF13629">
    <property type="entry name" value="T2SS-T3SS_pil_N"/>
    <property type="match status" value="1"/>
</dbReference>
<feature type="compositionally biased region" description="Low complexity" evidence="2">
    <location>
        <begin position="499"/>
        <end position="524"/>
    </location>
</feature>
<name>A0ABW1EHM5_9BACT</name>
<dbReference type="InterPro" id="IPR032789">
    <property type="entry name" value="T2SS-T3SS_pil_N"/>
</dbReference>
<evidence type="ECO:0000259" key="6">
    <source>
        <dbReference type="Pfam" id="PF13629"/>
    </source>
</evidence>
<dbReference type="InterPro" id="IPR007055">
    <property type="entry name" value="BON_dom"/>
</dbReference>
<dbReference type="EMBL" id="JBHSPH010000006">
    <property type="protein sequence ID" value="MFC5863796.1"/>
    <property type="molecule type" value="Genomic_DNA"/>
</dbReference>
<feature type="region of interest" description="Disordered" evidence="2">
    <location>
        <begin position="491"/>
        <end position="524"/>
    </location>
</feature>
<evidence type="ECO:0000256" key="2">
    <source>
        <dbReference type="SAM" id="MobiDB-lite"/>
    </source>
</evidence>
<dbReference type="PANTHER" id="PTHR30332">
    <property type="entry name" value="PROBABLE GENERAL SECRETION PATHWAY PROTEIN D"/>
    <property type="match status" value="1"/>
</dbReference>
<evidence type="ECO:0000256" key="1">
    <source>
        <dbReference type="RuleBase" id="RU004003"/>
    </source>
</evidence>
<dbReference type="InterPro" id="IPR050810">
    <property type="entry name" value="Bact_Secretion_Sys_Channel"/>
</dbReference>
<evidence type="ECO:0000259" key="5">
    <source>
        <dbReference type="Pfam" id="PF04972"/>
    </source>
</evidence>
<keyword evidence="8" id="KW-1185">Reference proteome</keyword>
<comment type="caution">
    <text evidence="7">The sequence shown here is derived from an EMBL/GenBank/DDBJ whole genome shotgun (WGS) entry which is preliminary data.</text>
</comment>
<dbReference type="Pfam" id="PF00263">
    <property type="entry name" value="Secretin"/>
    <property type="match status" value="1"/>
</dbReference>
<evidence type="ECO:0000256" key="3">
    <source>
        <dbReference type="SAM" id="SignalP"/>
    </source>
</evidence>
<feature type="domain" description="BON" evidence="5">
    <location>
        <begin position="125"/>
        <end position="173"/>
    </location>
</feature>
<dbReference type="PRINTS" id="PR01032">
    <property type="entry name" value="PHAGEIV"/>
</dbReference>
<feature type="signal peptide" evidence="3">
    <location>
        <begin position="1"/>
        <end position="27"/>
    </location>
</feature>